<dbReference type="KEGG" id="nsg:H3L94_04555"/>
<dbReference type="Proteomes" id="UP000514752">
    <property type="component" value="Chromosome"/>
</dbReference>
<accession>A0A7D7N8N0</accession>
<proteinExistence type="predicted"/>
<sequence>MSKSSKEPKHYYQARPAGHLMHSVQQSMQRQVEMLYELDTLIGSAAAELNRAQRICSPRLSVPFFKTHKVYGHGYDYVPLWIVQRQGNAGNWYSQRLHLDQPTQHPLYLLRRKAFQPAQGRNQAVIKRLVKLLLGLLDVRRQVLDELSAFKKQNAIRRRQIYPLIDRSIEALENLSSRIDPVE</sequence>
<dbReference type="EMBL" id="CP059567">
    <property type="protein sequence ID" value="QMT41301.1"/>
    <property type="molecule type" value="Genomic_DNA"/>
</dbReference>
<name>A0A7D7N8N0_9NEIS</name>
<gene>
    <name evidence="1" type="ORF">H3L94_04555</name>
</gene>
<evidence type="ECO:0000313" key="2">
    <source>
        <dbReference type="Proteomes" id="UP000514752"/>
    </source>
</evidence>
<reference evidence="1 2" key="1">
    <citation type="submission" date="2020-07" db="EMBL/GenBank/DDBJ databases">
        <title>Genomic diversity of species in the Neisseriaceae family.</title>
        <authorList>
            <person name="Vincent A.T."/>
            <person name="Bernet E."/>
            <person name="Veyrier F.J."/>
        </authorList>
    </citation>
    <scope>NUCLEOTIDE SEQUENCE [LARGE SCALE GENOMIC DNA]</scope>
    <source>
        <strain evidence="1 2">DSM 22244</strain>
    </source>
</reference>
<evidence type="ECO:0000313" key="1">
    <source>
        <dbReference type="EMBL" id="QMT41301.1"/>
    </source>
</evidence>
<dbReference type="AlphaFoldDB" id="A0A7D7N8N0"/>
<protein>
    <submittedName>
        <fullName evidence="1">Uncharacterized protein</fullName>
    </submittedName>
</protein>
<dbReference type="RefSeq" id="WP_182122843.1">
    <property type="nucleotide sequence ID" value="NZ_CP059567.1"/>
</dbReference>
<organism evidence="1 2">
    <name type="scientific">Neisseria shayeganii</name>
    <dbReference type="NCBI Taxonomy" id="607712"/>
    <lineage>
        <taxon>Bacteria</taxon>
        <taxon>Pseudomonadati</taxon>
        <taxon>Pseudomonadota</taxon>
        <taxon>Betaproteobacteria</taxon>
        <taxon>Neisseriales</taxon>
        <taxon>Neisseriaceae</taxon>
        <taxon>Neisseria</taxon>
    </lineage>
</organism>